<dbReference type="PANTHER" id="PTHR14209">
    <property type="entry name" value="ISOAMYL ACETATE-HYDROLYZING ESTERASE 1"/>
    <property type="match status" value="1"/>
</dbReference>
<dbReference type="InterPro" id="IPR013830">
    <property type="entry name" value="SGNH_hydro"/>
</dbReference>
<accession>A0A1F7IB42</accession>
<reference evidence="2 3" key="1">
    <citation type="journal article" date="2016" name="Nat. Commun.">
        <title>Thousands of microbial genomes shed light on interconnected biogeochemical processes in an aquifer system.</title>
        <authorList>
            <person name="Anantharaman K."/>
            <person name="Brown C.T."/>
            <person name="Hug L.A."/>
            <person name="Sharon I."/>
            <person name="Castelle C.J."/>
            <person name="Probst A.J."/>
            <person name="Thomas B.C."/>
            <person name="Singh A."/>
            <person name="Wilkins M.J."/>
            <person name="Karaoz U."/>
            <person name="Brodie E.L."/>
            <person name="Williams K.H."/>
            <person name="Hubbard S.S."/>
            <person name="Banfield J.F."/>
        </authorList>
    </citation>
    <scope>NUCLEOTIDE SEQUENCE [LARGE SCALE GENOMIC DNA]</scope>
</reference>
<name>A0A1F7IB42_9BACT</name>
<dbReference type="SUPFAM" id="SSF52266">
    <property type="entry name" value="SGNH hydrolase"/>
    <property type="match status" value="1"/>
</dbReference>
<dbReference type="Proteomes" id="UP000179024">
    <property type="component" value="Unassembled WGS sequence"/>
</dbReference>
<dbReference type="Pfam" id="PF13472">
    <property type="entry name" value="Lipase_GDSL_2"/>
    <property type="match status" value="1"/>
</dbReference>
<dbReference type="InterPro" id="IPR045136">
    <property type="entry name" value="Iah1-like"/>
</dbReference>
<sequence>MRILAFGDSITLGMWDYEAGGWVNRIGRALGVTSRKNPEDDSTTIYNLGVSGNSSREILERFENEVKYRLREEQEIVIIIATGINDSWYINKEKTTNVSENDFRNNLQKLIDLAKKSSTKIFFVGINPVDESRVNPVPWRPELSYKNELVDKYDAIIKESCEKNHVDFIDIRSAFKEQDYPALLEDGAHPNSAGHKLIFETIHNSLADKKII</sequence>
<evidence type="ECO:0000313" key="2">
    <source>
        <dbReference type="EMBL" id="OGK40577.1"/>
    </source>
</evidence>
<organism evidence="2 3">
    <name type="scientific">Candidatus Roizmanbacteria bacterium RIFCSPHIGHO2_12_FULL_44_10</name>
    <dbReference type="NCBI Taxonomy" id="1802054"/>
    <lineage>
        <taxon>Bacteria</taxon>
        <taxon>Candidatus Roizmaniibacteriota</taxon>
    </lineage>
</organism>
<comment type="caution">
    <text evidence="2">The sequence shown here is derived from an EMBL/GenBank/DDBJ whole genome shotgun (WGS) entry which is preliminary data.</text>
</comment>
<evidence type="ECO:0000259" key="1">
    <source>
        <dbReference type="Pfam" id="PF13472"/>
    </source>
</evidence>
<dbReference type="EMBL" id="MGAE01000002">
    <property type="protein sequence ID" value="OGK40577.1"/>
    <property type="molecule type" value="Genomic_DNA"/>
</dbReference>
<evidence type="ECO:0000313" key="3">
    <source>
        <dbReference type="Proteomes" id="UP000179024"/>
    </source>
</evidence>
<dbReference type="PANTHER" id="PTHR14209:SF19">
    <property type="entry name" value="ISOAMYL ACETATE-HYDROLYZING ESTERASE 1 HOMOLOG"/>
    <property type="match status" value="1"/>
</dbReference>
<feature type="domain" description="SGNH hydrolase-type esterase" evidence="1">
    <location>
        <begin position="5"/>
        <end position="197"/>
    </location>
</feature>
<dbReference type="Gene3D" id="3.40.50.1110">
    <property type="entry name" value="SGNH hydrolase"/>
    <property type="match status" value="1"/>
</dbReference>
<gene>
    <name evidence="2" type="ORF">A3F34_01730</name>
</gene>
<proteinExistence type="predicted"/>
<dbReference type="InterPro" id="IPR036514">
    <property type="entry name" value="SGNH_hydro_sf"/>
</dbReference>
<protein>
    <recommendedName>
        <fullName evidence="1">SGNH hydrolase-type esterase domain-containing protein</fullName>
    </recommendedName>
</protein>
<dbReference type="AlphaFoldDB" id="A0A1F7IB42"/>